<dbReference type="PANTHER" id="PTHR47965:SF22">
    <property type="entry name" value="EUKARYOTIC ASPARTYL PROTEASE FAMILY PROTEIN"/>
    <property type="match status" value="1"/>
</dbReference>
<evidence type="ECO:0000256" key="4">
    <source>
        <dbReference type="ARBA" id="ARBA00022729"/>
    </source>
</evidence>
<evidence type="ECO:0000256" key="3">
    <source>
        <dbReference type="ARBA" id="ARBA00022525"/>
    </source>
</evidence>
<dbReference type="FunFam" id="2.40.70.10:FF:000045">
    <property type="entry name" value="Basic 7S globulin"/>
    <property type="match status" value="1"/>
</dbReference>
<evidence type="ECO:0000256" key="2">
    <source>
        <dbReference type="ARBA" id="ARBA00007447"/>
    </source>
</evidence>
<evidence type="ECO:0000313" key="6">
    <source>
        <dbReference type="EMBL" id="KAG0495698.1"/>
    </source>
</evidence>
<dbReference type="Proteomes" id="UP000636800">
    <property type="component" value="Chromosome 1"/>
</dbReference>
<dbReference type="AlphaFoldDB" id="A0A835VFW8"/>
<dbReference type="Pfam" id="PF14541">
    <property type="entry name" value="TAXi_C"/>
    <property type="match status" value="1"/>
</dbReference>
<dbReference type="InterPro" id="IPR033868">
    <property type="entry name" value="Xylanase_inhibitor_I-like"/>
</dbReference>
<comment type="similarity">
    <text evidence="2">Belongs to the peptidase A1 family.</text>
</comment>
<gene>
    <name evidence="6" type="ORF">HPP92_000389</name>
</gene>
<dbReference type="InterPro" id="IPR021109">
    <property type="entry name" value="Peptidase_aspartic_dom_sf"/>
</dbReference>
<dbReference type="GO" id="GO:0004190">
    <property type="term" value="F:aspartic-type endopeptidase activity"/>
    <property type="evidence" value="ECO:0007669"/>
    <property type="project" value="InterPro"/>
</dbReference>
<name>A0A835VFW8_VANPL</name>
<feature type="domain" description="Peptidase A1" evidence="5">
    <location>
        <begin position="64"/>
        <end position="436"/>
    </location>
</feature>
<dbReference type="GO" id="GO:0006508">
    <property type="term" value="P:proteolysis"/>
    <property type="evidence" value="ECO:0007669"/>
    <property type="project" value="InterPro"/>
</dbReference>
<dbReference type="InterPro" id="IPR001461">
    <property type="entry name" value="Aspartic_peptidase_A1"/>
</dbReference>
<sequence length="455" mass="48460">MVSCNIYCSSRELSNQRSKMAAFTSWPLFFLIFGLVISSSASAASTRPRALVSPIMKDSITLQYVTVVHQRTPSVPVNLVVDLGGRYLWVDCETRYTSYTYHPARCRSSLCSLAGSNSCGDCFSSPRPGCNNDTCGVFPDNPFTRTATSGELAVDVLSLPSTDGSNPSTQVTYPSFLFSCAPTFLTRGLAAGATGVAGLGRTRVAPPSQLAAKFSFRRRFALCLPSTPGNAGVLFFGPGPYRFLPNIDASQSLLYTPLLTNPVSTATTSSPGEPSYEYFIGVTAIKVGDKAVSFDKGLLKIDGKTGSGGTKISTTASFTALQTTIYRAVTGAVSTALAKVTRAASVAPFNLCYEASGFSSTRVGPGVPAIDLVLQSDQVYWRIFGANSMVEAKQGVLCLAFVDAGRNPKTSIVVGGYQLENNLLEFDLDYSRLGFSSTLLFRQTTCSNFNFTSSA</sequence>
<dbReference type="PROSITE" id="PS51767">
    <property type="entry name" value="PEPTIDASE_A1"/>
    <property type="match status" value="1"/>
</dbReference>
<dbReference type="Pfam" id="PF14543">
    <property type="entry name" value="TAXi_N"/>
    <property type="match status" value="1"/>
</dbReference>
<dbReference type="InterPro" id="IPR033121">
    <property type="entry name" value="PEPTIDASE_A1"/>
</dbReference>
<keyword evidence="3" id="KW-0964">Secreted</keyword>
<dbReference type="FunFam" id="2.40.70.10:FF:000041">
    <property type="entry name" value="Basic 7S globulin"/>
    <property type="match status" value="1"/>
</dbReference>
<dbReference type="InterPro" id="IPR032861">
    <property type="entry name" value="TAXi_N"/>
</dbReference>
<keyword evidence="7" id="KW-1185">Reference proteome</keyword>
<evidence type="ECO:0000256" key="1">
    <source>
        <dbReference type="ARBA" id="ARBA00004239"/>
    </source>
</evidence>
<dbReference type="InterPro" id="IPR032799">
    <property type="entry name" value="TAXi_C"/>
</dbReference>
<evidence type="ECO:0000259" key="5">
    <source>
        <dbReference type="PROSITE" id="PS51767"/>
    </source>
</evidence>
<dbReference type="EMBL" id="JADCNL010000001">
    <property type="protein sequence ID" value="KAG0495698.1"/>
    <property type="molecule type" value="Genomic_DNA"/>
</dbReference>
<dbReference type="PANTHER" id="PTHR47965">
    <property type="entry name" value="ASPARTYL PROTEASE-RELATED"/>
    <property type="match status" value="1"/>
</dbReference>
<comment type="subcellular location">
    <subcellularLocation>
        <location evidence="1">Secreted</location>
        <location evidence="1">Extracellular space</location>
    </subcellularLocation>
</comment>
<dbReference type="SUPFAM" id="SSF50630">
    <property type="entry name" value="Acid proteases"/>
    <property type="match status" value="1"/>
</dbReference>
<dbReference type="GO" id="GO:0005576">
    <property type="term" value="C:extracellular region"/>
    <property type="evidence" value="ECO:0007669"/>
    <property type="project" value="UniProtKB-SubCell"/>
</dbReference>
<evidence type="ECO:0000313" key="7">
    <source>
        <dbReference type="Proteomes" id="UP000636800"/>
    </source>
</evidence>
<keyword evidence="4" id="KW-0732">Signal</keyword>
<dbReference type="Gene3D" id="2.40.70.10">
    <property type="entry name" value="Acid Proteases"/>
    <property type="match status" value="2"/>
</dbReference>
<reference evidence="6 7" key="1">
    <citation type="journal article" date="2020" name="Nat. Food">
        <title>A phased Vanilla planifolia genome enables genetic improvement of flavour and production.</title>
        <authorList>
            <person name="Hasing T."/>
            <person name="Tang H."/>
            <person name="Brym M."/>
            <person name="Khazi F."/>
            <person name="Huang T."/>
            <person name="Chambers A.H."/>
        </authorList>
    </citation>
    <scope>NUCLEOTIDE SEQUENCE [LARGE SCALE GENOMIC DNA]</scope>
    <source>
        <tissue evidence="6">Leaf</tissue>
    </source>
</reference>
<organism evidence="6 7">
    <name type="scientific">Vanilla planifolia</name>
    <name type="common">Vanilla</name>
    <dbReference type="NCBI Taxonomy" id="51239"/>
    <lineage>
        <taxon>Eukaryota</taxon>
        <taxon>Viridiplantae</taxon>
        <taxon>Streptophyta</taxon>
        <taxon>Embryophyta</taxon>
        <taxon>Tracheophyta</taxon>
        <taxon>Spermatophyta</taxon>
        <taxon>Magnoliopsida</taxon>
        <taxon>Liliopsida</taxon>
        <taxon>Asparagales</taxon>
        <taxon>Orchidaceae</taxon>
        <taxon>Vanilloideae</taxon>
        <taxon>Vanilleae</taxon>
        <taxon>Vanilla</taxon>
    </lineage>
</organism>
<accession>A0A835VFW8</accession>
<protein>
    <recommendedName>
        <fullName evidence="5">Peptidase A1 domain-containing protein</fullName>
    </recommendedName>
</protein>
<dbReference type="OrthoDB" id="1913204at2759"/>
<proteinExistence type="inferred from homology"/>
<dbReference type="CDD" id="cd05489">
    <property type="entry name" value="xylanase_inhibitor_I_like"/>
    <property type="match status" value="1"/>
</dbReference>
<comment type="caution">
    <text evidence="6">The sequence shown here is derived from an EMBL/GenBank/DDBJ whole genome shotgun (WGS) entry which is preliminary data.</text>
</comment>